<protein>
    <submittedName>
        <fullName evidence="1">Uncharacterized protein</fullName>
    </submittedName>
</protein>
<accession>A0A2A9CYD7</accession>
<reference evidence="1 2" key="1">
    <citation type="submission" date="2017-10" db="EMBL/GenBank/DDBJ databases">
        <title>Sequencing the genomes of 1000 actinobacteria strains.</title>
        <authorList>
            <person name="Klenk H.-P."/>
        </authorList>
    </citation>
    <scope>NUCLEOTIDE SEQUENCE [LARGE SCALE GENOMIC DNA]</scope>
    <source>
        <strain evidence="1 2">DSM 21801</strain>
    </source>
</reference>
<evidence type="ECO:0000313" key="1">
    <source>
        <dbReference type="EMBL" id="PFG18630.1"/>
    </source>
</evidence>
<sequence>MTVNDPLLHEIAALWQRLDPPPAGLARDLTEAVDAARAAEADDAAEPADGVAEVADVDELDIELLELVARHDALALGVRAGTHAGAVEPLVLEFAGRERQILLRLSPGRIDGWVAPPTPGSVELHGTGAGTAQVDDGGRFVLDNVPAGMASLLFDLVLGPSLHTRHRTPGFQVTPDPVPPGR</sequence>
<dbReference type="Proteomes" id="UP000224915">
    <property type="component" value="Unassembled WGS sequence"/>
</dbReference>
<dbReference type="EMBL" id="PDJD01000001">
    <property type="protein sequence ID" value="PFG18630.1"/>
    <property type="molecule type" value="Genomic_DNA"/>
</dbReference>
<dbReference type="RefSeq" id="WP_098467881.1">
    <property type="nucleotide sequence ID" value="NZ_PDJD01000001.1"/>
</dbReference>
<dbReference type="AlphaFoldDB" id="A0A2A9CYD7"/>
<name>A0A2A9CYD7_9MICO</name>
<proteinExistence type="predicted"/>
<evidence type="ECO:0000313" key="2">
    <source>
        <dbReference type="Proteomes" id="UP000224915"/>
    </source>
</evidence>
<comment type="caution">
    <text evidence="1">The sequence shown here is derived from an EMBL/GenBank/DDBJ whole genome shotgun (WGS) entry which is preliminary data.</text>
</comment>
<keyword evidence="2" id="KW-1185">Reference proteome</keyword>
<gene>
    <name evidence="1" type="ORF">ATL40_0172</name>
</gene>
<dbReference type="OrthoDB" id="3689408at2"/>
<organism evidence="1 2">
    <name type="scientific">Serinibacter salmoneus</name>
    <dbReference type="NCBI Taxonomy" id="556530"/>
    <lineage>
        <taxon>Bacteria</taxon>
        <taxon>Bacillati</taxon>
        <taxon>Actinomycetota</taxon>
        <taxon>Actinomycetes</taxon>
        <taxon>Micrococcales</taxon>
        <taxon>Beutenbergiaceae</taxon>
        <taxon>Serinibacter</taxon>
    </lineage>
</organism>